<evidence type="ECO:0000259" key="2">
    <source>
        <dbReference type="SMART" id="SM00955"/>
    </source>
</evidence>
<dbReference type="GO" id="GO:0004540">
    <property type="term" value="F:RNA nuclease activity"/>
    <property type="evidence" value="ECO:0007669"/>
    <property type="project" value="InterPro"/>
</dbReference>
<dbReference type="Pfam" id="PF22896">
    <property type="entry name" value="OB_RNR_1st"/>
    <property type="match status" value="1"/>
</dbReference>
<protein>
    <submittedName>
        <fullName evidence="3">Ribonuclease R</fullName>
    </submittedName>
</protein>
<keyword evidence="1" id="KW-0540">Nuclease</keyword>
<dbReference type="InterPro" id="IPR057293">
    <property type="entry name" value="RNR_OB2"/>
</dbReference>
<dbReference type="InterPro" id="IPR054561">
    <property type="entry name" value="RNR_OB1_N"/>
</dbReference>
<dbReference type="InterPro" id="IPR012340">
    <property type="entry name" value="NA-bd_OB-fold"/>
</dbReference>
<dbReference type="Proteomes" id="UP000257045">
    <property type="component" value="Unassembled WGS sequence"/>
</dbReference>
<dbReference type="PANTHER" id="PTHR23355">
    <property type="entry name" value="RIBONUCLEASE"/>
    <property type="match status" value="1"/>
</dbReference>
<dbReference type="InterPro" id="IPR022966">
    <property type="entry name" value="RNase_II/R_CS"/>
</dbReference>
<keyword evidence="1" id="KW-0269">Exonuclease</keyword>
<dbReference type="RefSeq" id="WP_115569184.1">
    <property type="nucleotide sequence ID" value="NZ_NXLV01000003.1"/>
</dbReference>
<keyword evidence="4" id="KW-1185">Reference proteome</keyword>
<dbReference type="Pfam" id="PF00773">
    <property type="entry name" value="RNB"/>
    <property type="match status" value="1"/>
</dbReference>
<dbReference type="AlphaFoldDB" id="A0A3D8J1R5"/>
<proteinExistence type="predicted"/>
<dbReference type="EMBL" id="NXLV01000003">
    <property type="protein sequence ID" value="RDU71472.1"/>
    <property type="molecule type" value="Genomic_DNA"/>
</dbReference>
<dbReference type="GO" id="GO:0005829">
    <property type="term" value="C:cytosol"/>
    <property type="evidence" value="ECO:0007669"/>
    <property type="project" value="TreeGrafter"/>
</dbReference>
<dbReference type="Pfam" id="PF24190">
    <property type="entry name" value="OB_RNR_2nd"/>
    <property type="match status" value="1"/>
</dbReference>
<comment type="caution">
    <text evidence="3">The sequence shown here is derived from an EMBL/GenBank/DDBJ whole genome shotgun (WGS) entry which is preliminary data.</text>
</comment>
<dbReference type="SMART" id="SM00955">
    <property type="entry name" value="RNB"/>
    <property type="match status" value="1"/>
</dbReference>
<reference evidence="3 4" key="1">
    <citation type="submission" date="2018-04" db="EMBL/GenBank/DDBJ databases">
        <title>Novel Campyloabacter and Helicobacter Species and Strains.</title>
        <authorList>
            <person name="Mannion A.J."/>
            <person name="Shen Z."/>
            <person name="Fox J.G."/>
        </authorList>
    </citation>
    <scope>NUCLEOTIDE SEQUENCE [LARGE SCALE GENOMIC DNA]</scope>
    <source>
        <strain evidence="3 4">MIT 04-9366</strain>
    </source>
</reference>
<dbReference type="InterPro" id="IPR050180">
    <property type="entry name" value="RNR_Ribonuclease"/>
</dbReference>
<dbReference type="GO" id="GO:0004527">
    <property type="term" value="F:exonuclease activity"/>
    <property type="evidence" value="ECO:0007669"/>
    <property type="project" value="UniProtKB-KW"/>
</dbReference>
<evidence type="ECO:0000256" key="1">
    <source>
        <dbReference type="ARBA" id="ARBA00022839"/>
    </source>
</evidence>
<sequence length="651" mass="74403">MKNFGAKSMEIREFLERLCSGIKEIPKKHHALFYALQKLDVIVKKTKTFQLKEGYAIGSLDVVREDLVFLKSFSPTHQKDFKLVRVHRGLVSGDIVLVKTISKSTKARLVSLLYTPSVHTLVYLEKVKGKICALELKSTQDKPLTISLKARQKALGSLPPHAVLRVDVRNGEILEVLGVLEDERIDEKIVLQSYGREEGFSPESLQLAQSFGDEVYPSLYPQRKNLLSLPFCTIDPSDAKDHDDAIYFDCENLKLYVGIADVGEYVSKDSPLDKEAKMRGFSVYFPHKSIPMLPRALSENICSLNEKEVRLALVWEIALSESGEVRGSKVYEALIQNHCNLSYEEVDELLNGKRTEKIPKNIQESILGFYPLAKKIKKQRLKKGHTFFGDEVRLRLDENQSLESVRVSSEGESHCIVEEAMLLANIESAKILQGLEVEGIYRIHEEMKEDKLFELLSHLRGLGFEGKEREVHTLICHIQEWSKKAGIEKEVDKMIIKAQNQAMYSSENIGHFGLGFEVYTHFTSPIRRYSDLCVHRLIKDTLVGGKRLKYLSEEYPSLAKSLSESEKIASKMEMDYKDRKFAHWADRHRGEEIEAIVIDEQYPFLLQAQEKIIGARMVCQDKIHAEKFERLRVKILSSNLANARIYVEVVD</sequence>
<feature type="domain" description="RNB" evidence="2">
    <location>
        <begin position="223"/>
        <end position="544"/>
    </location>
</feature>
<accession>A0A3D8J1R5</accession>
<dbReference type="PROSITE" id="PS01175">
    <property type="entry name" value="RIBONUCLEASE_II"/>
    <property type="match status" value="1"/>
</dbReference>
<dbReference type="GO" id="GO:0003723">
    <property type="term" value="F:RNA binding"/>
    <property type="evidence" value="ECO:0007669"/>
    <property type="project" value="InterPro"/>
</dbReference>
<gene>
    <name evidence="3" type="ORF">CQA58_02705</name>
</gene>
<keyword evidence="1" id="KW-0378">Hydrolase</keyword>
<evidence type="ECO:0000313" key="4">
    <source>
        <dbReference type="Proteomes" id="UP000257045"/>
    </source>
</evidence>
<name>A0A3D8J1R5_9HELI</name>
<organism evidence="3 4">
    <name type="scientific">Helicobacter brantae</name>
    <dbReference type="NCBI Taxonomy" id="375927"/>
    <lineage>
        <taxon>Bacteria</taxon>
        <taxon>Pseudomonadati</taxon>
        <taxon>Campylobacterota</taxon>
        <taxon>Epsilonproteobacteria</taxon>
        <taxon>Campylobacterales</taxon>
        <taxon>Helicobacteraceae</taxon>
        <taxon>Helicobacter</taxon>
    </lineage>
</organism>
<dbReference type="PANTHER" id="PTHR23355:SF9">
    <property type="entry name" value="DIS3-LIKE EXONUCLEASE 2"/>
    <property type="match status" value="1"/>
</dbReference>
<dbReference type="SUPFAM" id="SSF50249">
    <property type="entry name" value="Nucleic acid-binding proteins"/>
    <property type="match status" value="1"/>
</dbReference>
<dbReference type="GO" id="GO:0006402">
    <property type="term" value="P:mRNA catabolic process"/>
    <property type="evidence" value="ECO:0007669"/>
    <property type="project" value="TreeGrafter"/>
</dbReference>
<dbReference type="InterPro" id="IPR001900">
    <property type="entry name" value="RNase_II/R"/>
</dbReference>
<evidence type="ECO:0000313" key="3">
    <source>
        <dbReference type="EMBL" id="RDU71472.1"/>
    </source>
</evidence>